<proteinExistence type="inferred from homology"/>
<keyword evidence="6" id="KW-0472">Membrane</keyword>
<sequence>MPASDAAASIRAPQTQDASATTAADAPSMAVVAPLGVPEPSTAHASAAALPVWGQAMSEFLMTALAEDPSIERARADIAAAESNVSAAKWQFGPTPSFSREPAGMGYSSGAYVNVLRVTQPLYTGGALTAGLSAAKTSLRSSHQELLAAQLQLKQRIVATWAEWAKARGRVDNLQLLETSHQQLLDMIERRTRAGVSTASDAALATSRLSAVRAELAQARLDETLQREQLQRLARRPVTDTLLQALAGDLPAAPALNEVLQGIQNAPEMMMARAGVDIAQDELTRAKAGLKPTVSLRYDHQSGARSDQRIGVVVQASMNGGFASIAALGGSRARIQAAQAAVAATEQDLFNRYQLDFTRYQAATASASNAVATSAASDDVLRSYRRQFDAGRRAWLDLLNMVREAHAARQSEREARIDQRAGLFRLRLLIDQNGGT</sequence>
<keyword evidence="7" id="KW-0998">Cell outer membrane</keyword>
<organism evidence="9 10">
    <name type="scientific">Roseateles amylovorans</name>
    <dbReference type="NCBI Taxonomy" id="2978473"/>
    <lineage>
        <taxon>Bacteria</taxon>
        <taxon>Pseudomonadati</taxon>
        <taxon>Pseudomonadota</taxon>
        <taxon>Betaproteobacteria</taxon>
        <taxon>Burkholderiales</taxon>
        <taxon>Sphaerotilaceae</taxon>
        <taxon>Roseateles</taxon>
    </lineage>
</organism>
<dbReference type="RefSeq" id="WP_261755985.1">
    <property type="nucleotide sequence ID" value="NZ_CP104562.2"/>
</dbReference>
<comment type="similarity">
    <text evidence="2">Belongs to the outer membrane factor (OMF) (TC 1.B.17) family.</text>
</comment>
<dbReference type="Pfam" id="PF02321">
    <property type="entry name" value="OEP"/>
    <property type="match status" value="2"/>
</dbReference>
<dbReference type="PANTHER" id="PTHR30026:SF22">
    <property type="entry name" value="OUTER MEMBRANE EFFLUX PROTEIN"/>
    <property type="match status" value="1"/>
</dbReference>
<accession>A0ABY6ATT9</accession>
<keyword evidence="3" id="KW-0813">Transport</keyword>
<feature type="region of interest" description="Disordered" evidence="8">
    <location>
        <begin position="1"/>
        <end position="24"/>
    </location>
</feature>
<name>A0ABY6ATT9_9BURK</name>
<evidence type="ECO:0000256" key="3">
    <source>
        <dbReference type="ARBA" id="ARBA00022448"/>
    </source>
</evidence>
<evidence type="ECO:0000256" key="6">
    <source>
        <dbReference type="ARBA" id="ARBA00023136"/>
    </source>
</evidence>
<protein>
    <submittedName>
        <fullName evidence="9">TolC family protein</fullName>
    </submittedName>
</protein>
<reference evidence="9" key="1">
    <citation type="submission" date="2022-10" db="EMBL/GenBank/DDBJ databases">
        <title>Characterization and whole genome sequencing of a new Roseateles species, isolated from fresh water.</title>
        <authorList>
            <person name="Guliayeva D.Y."/>
            <person name="Akhremchuk A.E."/>
            <person name="Sikolenko M.A."/>
            <person name="Valentovich L.N."/>
            <person name="Sidarenka A.V."/>
        </authorList>
    </citation>
    <scope>NUCLEOTIDE SEQUENCE</scope>
    <source>
        <strain evidence="9">BIM B-1768</strain>
    </source>
</reference>
<keyword evidence="10" id="KW-1185">Reference proteome</keyword>
<dbReference type="Gene3D" id="1.20.1600.10">
    <property type="entry name" value="Outer membrane efflux proteins (OEP)"/>
    <property type="match status" value="1"/>
</dbReference>
<dbReference type="InterPro" id="IPR003423">
    <property type="entry name" value="OMP_efflux"/>
</dbReference>
<keyword evidence="4" id="KW-1134">Transmembrane beta strand</keyword>
<evidence type="ECO:0000256" key="8">
    <source>
        <dbReference type="SAM" id="MobiDB-lite"/>
    </source>
</evidence>
<evidence type="ECO:0000256" key="7">
    <source>
        <dbReference type="ARBA" id="ARBA00023237"/>
    </source>
</evidence>
<evidence type="ECO:0000256" key="2">
    <source>
        <dbReference type="ARBA" id="ARBA00007613"/>
    </source>
</evidence>
<dbReference type="SUPFAM" id="SSF56954">
    <property type="entry name" value="Outer membrane efflux proteins (OEP)"/>
    <property type="match status" value="1"/>
</dbReference>
<dbReference type="PANTHER" id="PTHR30026">
    <property type="entry name" value="OUTER MEMBRANE PROTEIN TOLC"/>
    <property type="match status" value="1"/>
</dbReference>
<evidence type="ECO:0000256" key="1">
    <source>
        <dbReference type="ARBA" id="ARBA00004442"/>
    </source>
</evidence>
<dbReference type="Proteomes" id="UP001064933">
    <property type="component" value="Chromosome"/>
</dbReference>
<evidence type="ECO:0000256" key="4">
    <source>
        <dbReference type="ARBA" id="ARBA00022452"/>
    </source>
</evidence>
<evidence type="ECO:0000256" key="5">
    <source>
        <dbReference type="ARBA" id="ARBA00022692"/>
    </source>
</evidence>
<dbReference type="InterPro" id="IPR051906">
    <property type="entry name" value="TolC-like"/>
</dbReference>
<comment type="subcellular location">
    <subcellularLocation>
        <location evidence="1">Cell outer membrane</location>
    </subcellularLocation>
</comment>
<keyword evidence="5" id="KW-0812">Transmembrane</keyword>
<gene>
    <name evidence="9" type="ORF">N4261_14370</name>
</gene>
<evidence type="ECO:0000313" key="9">
    <source>
        <dbReference type="EMBL" id="UXH76252.1"/>
    </source>
</evidence>
<feature type="compositionally biased region" description="Low complexity" evidence="8">
    <location>
        <begin position="12"/>
        <end position="24"/>
    </location>
</feature>
<dbReference type="EMBL" id="CP104562">
    <property type="protein sequence ID" value="UXH76252.1"/>
    <property type="molecule type" value="Genomic_DNA"/>
</dbReference>
<evidence type="ECO:0000313" key="10">
    <source>
        <dbReference type="Proteomes" id="UP001064933"/>
    </source>
</evidence>